<reference evidence="1" key="1">
    <citation type="submission" date="2014-09" db="EMBL/GenBank/DDBJ databases">
        <authorList>
            <person name="Magalhaes I.L.F."/>
            <person name="Oliveira U."/>
            <person name="Santos F.R."/>
            <person name="Vidigal T.H.D.A."/>
            <person name="Brescovit A.D."/>
            <person name="Santos A.J."/>
        </authorList>
    </citation>
    <scope>NUCLEOTIDE SEQUENCE</scope>
    <source>
        <tissue evidence="1">Shoot tissue taken approximately 20 cm above the soil surface</tissue>
    </source>
</reference>
<reference evidence="1" key="2">
    <citation type="journal article" date="2015" name="Data Brief">
        <title>Shoot transcriptome of the giant reed, Arundo donax.</title>
        <authorList>
            <person name="Barrero R.A."/>
            <person name="Guerrero F.D."/>
            <person name="Moolhuijzen P."/>
            <person name="Goolsby J.A."/>
            <person name="Tidwell J."/>
            <person name="Bellgard S.E."/>
            <person name="Bellgard M.I."/>
        </authorList>
    </citation>
    <scope>NUCLEOTIDE SEQUENCE</scope>
    <source>
        <tissue evidence="1">Shoot tissue taken approximately 20 cm above the soil surface</tissue>
    </source>
</reference>
<organism evidence="1">
    <name type="scientific">Arundo donax</name>
    <name type="common">Giant reed</name>
    <name type="synonym">Donax arundinaceus</name>
    <dbReference type="NCBI Taxonomy" id="35708"/>
    <lineage>
        <taxon>Eukaryota</taxon>
        <taxon>Viridiplantae</taxon>
        <taxon>Streptophyta</taxon>
        <taxon>Embryophyta</taxon>
        <taxon>Tracheophyta</taxon>
        <taxon>Spermatophyta</taxon>
        <taxon>Magnoliopsida</taxon>
        <taxon>Liliopsida</taxon>
        <taxon>Poales</taxon>
        <taxon>Poaceae</taxon>
        <taxon>PACMAD clade</taxon>
        <taxon>Arundinoideae</taxon>
        <taxon>Arundineae</taxon>
        <taxon>Arundo</taxon>
    </lineage>
</organism>
<evidence type="ECO:0000313" key="1">
    <source>
        <dbReference type="EMBL" id="JAD36076.1"/>
    </source>
</evidence>
<protein>
    <submittedName>
        <fullName evidence="1">Uncharacterized protein</fullName>
    </submittedName>
</protein>
<proteinExistence type="predicted"/>
<dbReference type="AlphaFoldDB" id="A0A0A8ZB90"/>
<dbReference type="EMBL" id="GBRH01261819">
    <property type="protein sequence ID" value="JAD36076.1"/>
    <property type="molecule type" value="Transcribed_RNA"/>
</dbReference>
<sequence>MHSPLNNAHILSIFIVRTKH</sequence>
<accession>A0A0A8ZB90</accession>
<name>A0A0A8ZB90_ARUDO</name>